<dbReference type="InterPro" id="IPR001387">
    <property type="entry name" value="Cro/C1-type_HTH"/>
</dbReference>
<organism evidence="1 2">
    <name type="scientific">Bacteroides fragilis</name>
    <dbReference type="NCBI Taxonomy" id="817"/>
    <lineage>
        <taxon>Bacteria</taxon>
        <taxon>Pseudomonadati</taxon>
        <taxon>Bacteroidota</taxon>
        <taxon>Bacteroidia</taxon>
        <taxon>Bacteroidales</taxon>
        <taxon>Bacteroidaceae</taxon>
        <taxon>Bacteroides</taxon>
    </lineage>
</organism>
<accession>A0A7U8L1F2</accession>
<sequence>MFGMAKIKTEKQYKAACSRIEELLKVVSNDTPTDDKNFLELDLISDLVADYEEEHFPIEAPSLVDVIKLRMYEMGLTQTKLSELLNVSPSRISEYLSGKCEPTLKVAREISRKLNIDANIVLGV</sequence>
<proteinExistence type="predicted"/>
<dbReference type="PROSITE" id="PS50943">
    <property type="entry name" value="HTH_CROC1"/>
    <property type="match status" value="1"/>
</dbReference>
<gene>
    <name evidence="1" type="ORF">AC094_40660</name>
</gene>
<dbReference type="GO" id="GO:0003677">
    <property type="term" value="F:DNA binding"/>
    <property type="evidence" value="ECO:0007669"/>
    <property type="project" value="InterPro"/>
</dbReference>
<evidence type="ECO:0000313" key="1">
    <source>
        <dbReference type="EMBL" id="OCR27880.1"/>
    </source>
</evidence>
<dbReference type="Proteomes" id="UP000093197">
    <property type="component" value="Unassembled WGS sequence"/>
</dbReference>
<name>A0A7U8L1F2_BACFG</name>
<dbReference type="InterPro" id="IPR010982">
    <property type="entry name" value="Lambda_DNA-bd_dom_sf"/>
</dbReference>
<comment type="caution">
    <text evidence="1">The sequence shown here is derived from an EMBL/GenBank/DDBJ whole genome shotgun (WGS) entry which is preliminary data.</text>
</comment>
<dbReference type="AlphaFoldDB" id="A0A7U8L1F2"/>
<dbReference type="SUPFAM" id="SSF47413">
    <property type="entry name" value="lambda repressor-like DNA-binding domains"/>
    <property type="match status" value="1"/>
</dbReference>
<reference evidence="1 2" key="1">
    <citation type="journal article" date="2016" name="PLoS ONE">
        <title>Genomic Diversity of Enterotoxigenic Strains of Bacteroides fragilis.</title>
        <authorList>
            <person name="Pierce J.V."/>
            <person name="Bernstein H.D."/>
        </authorList>
    </citation>
    <scope>NUCLEOTIDE SEQUENCE [LARGE SCALE GENOMIC DNA]</scope>
    <source>
        <strain evidence="1 2">20793-3</strain>
    </source>
</reference>
<dbReference type="Gene3D" id="1.10.260.40">
    <property type="entry name" value="lambda repressor-like DNA-binding domains"/>
    <property type="match status" value="1"/>
</dbReference>
<dbReference type="Pfam" id="PF01381">
    <property type="entry name" value="HTH_3"/>
    <property type="match status" value="1"/>
</dbReference>
<evidence type="ECO:0000313" key="2">
    <source>
        <dbReference type="Proteomes" id="UP000093197"/>
    </source>
</evidence>
<dbReference type="SMART" id="SM00530">
    <property type="entry name" value="HTH_XRE"/>
    <property type="match status" value="1"/>
</dbReference>
<protein>
    <submittedName>
        <fullName evidence="1">XRE family transcriptional regulator</fullName>
    </submittedName>
</protein>
<dbReference type="EMBL" id="LIDT01000040">
    <property type="protein sequence ID" value="OCR27880.1"/>
    <property type="molecule type" value="Genomic_DNA"/>
</dbReference>
<dbReference type="CDD" id="cd00093">
    <property type="entry name" value="HTH_XRE"/>
    <property type="match status" value="1"/>
</dbReference>